<reference evidence="1 3" key="1">
    <citation type="journal article" date="2017" name="Front. Cell. Infect. Microbiol.">
        <title>Chaperone-usher pili loci of human colonization factor-negative enterotoxigenic Escherichia coli.</title>
        <authorList>
            <person name="Del Canto F."/>
            <person name="Vidal R."/>
            <person name="Stine O.C."/>
            <person name="Pop M."/>
        </authorList>
    </citation>
    <scope>NUCLEOTIDE SEQUENCE [LARGE SCALE GENOMIC DNA]</scope>
    <source>
        <strain evidence="1 3">700324</strain>
    </source>
</reference>
<evidence type="ECO:0000313" key="1">
    <source>
        <dbReference type="EMBL" id="OKV06489.1"/>
    </source>
</evidence>
<dbReference type="Proteomes" id="UP000185794">
    <property type="component" value="Unassembled WGS sequence"/>
</dbReference>
<evidence type="ECO:0000313" key="2">
    <source>
        <dbReference type="EMBL" id="STF43457.1"/>
    </source>
</evidence>
<dbReference type="EMBL" id="UGAB01000002">
    <property type="protein sequence ID" value="STF43457.1"/>
    <property type="molecule type" value="Genomic_DNA"/>
</dbReference>
<accession>A0A1D8FCY8</accession>
<reference evidence="2 4" key="2">
    <citation type="submission" date="2018-06" db="EMBL/GenBank/DDBJ databases">
        <authorList>
            <consortium name="Pathogen Informatics"/>
            <person name="Doyle S."/>
        </authorList>
    </citation>
    <scope>NUCLEOTIDE SEQUENCE [LARGE SCALE GENOMIC DNA]</scope>
    <source>
        <strain evidence="2 4">NCTC7928</strain>
    </source>
</reference>
<proteinExistence type="predicted"/>
<protein>
    <recommendedName>
        <fullName evidence="5">DUF4062 domain-containing protein</fullName>
    </recommendedName>
</protein>
<organism evidence="1 3">
    <name type="scientific">Escherichia coli</name>
    <dbReference type="NCBI Taxonomy" id="562"/>
    <lineage>
        <taxon>Bacteria</taxon>
        <taxon>Pseudomonadati</taxon>
        <taxon>Pseudomonadota</taxon>
        <taxon>Gammaproteobacteria</taxon>
        <taxon>Enterobacterales</taxon>
        <taxon>Enterobacteriaceae</taxon>
        <taxon>Escherichia</taxon>
    </lineage>
</organism>
<dbReference type="Proteomes" id="UP000254877">
    <property type="component" value="Unassembled WGS sequence"/>
</dbReference>
<sequence length="282" mass="31562">MAYTATVIPVMIASPGDVTEERRIIREVIHEWNDINSALSKVMLIPVGWETHTSPELGMRPQELINQRLLVDCDLLIGAFWTRLGSPTGDEASGTVEEIHKHLDAGKPAMIYFSSKPVVLDTVDMGQYDALKAFKQECMQQGLIETFNESTDFKHKLYKQLTLTLTNNSYLKNIINSYRSEGTDNLKQESPKMLLSEDAIFVLKMACEDESGGILILEHLDGTDIHVGGQSLGGGNAREVAKWKSALDELKSNELISSRDYKGVQFEVTHKGWTLFESLKNK</sequence>
<dbReference type="AlphaFoldDB" id="A0A1D8FCY8"/>
<gene>
    <name evidence="1" type="ORF">AWP47_22850</name>
    <name evidence="2" type="ORF">NCTC7928_04153</name>
</gene>
<dbReference type="EMBL" id="LRKC01000160">
    <property type="protein sequence ID" value="OKV06489.1"/>
    <property type="molecule type" value="Genomic_DNA"/>
</dbReference>
<evidence type="ECO:0008006" key="5">
    <source>
        <dbReference type="Google" id="ProtNLM"/>
    </source>
</evidence>
<name>A0A1D8FCY8_ECOLX</name>
<evidence type="ECO:0000313" key="4">
    <source>
        <dbReference type="Proteomes" id="UP000254877"/>
    </source>
</evidence>
<dbReference type="RefSeq" id="WP_000331919.1">
    <property type="nucleotide sequence ID" value="NZ_AP025209.2"/>
</dbReference>
<evidence type="ECO:0000313" key="3">
    <source>
        <dbReference type="Proteomes" id="UP000185794"/>
    </source>
</evidence>